<proteinExistence type="predicted"/>
<dbReference type="InterPro" id="IPR027417">
    <property type="entry name" value="P-loop_NTPase"/>
</dbReference>
<dbReference type="Gene3D" id="3.40.50.300">
    <property type="entry name" value="P-loop containing nucleotide triphosphate hydrolases"/>
    <property type="match status" value="1"/>
</dbReference>
<accession>A0A316FV93</accession>
<name>A0A316FV93_9ACTN</name>
<dbReference type="SUPFAM" id="SSF52540">
    <property type="entry name" value="P-loop containing nucleoside triphosphate hydrolases"/>
    <property type="match status" value="1"/>
</dbReference>
<sequence length="1125" mass="118080">MRTDRGGVGNELGSVHRKGLAAFLAAHGLAGRRIALGDATTFVPQRLAFETGDYTDDITCTASTGARMFISAKHATGNDEKNLGKTVQGWVDQETQLLPGDVLALAVNRFDSKEVEQLPAAVKGHRGSPGTPLLVNTAKALTALKNKIAKKSGDTAVQRRVLDAAFVLQVKVMGPGDDGWELAAALLETGVVAPGHGLAAVGALAEAFHTQASLANASDLGGWIDILREAKIPLVATPGTPGSEEYARQIALEAYQDILAAAADQISLGLLGEEDLRVLTVPQLADGLRVAIPPQGNRRAKPAALLAIARRWPRLLLTALPGMGKTTALEQIAAHWSADDAAPTPVLVELPKLLGRCAHSRDVTLSVLCEVAASITPAEQRSAAAAALERACRDGHAVLLLDGFDECGRLRPVLADGLVEVLARLPDDVGVLLATRAIGVEASRRLGLIAVELTTPRNLGEALHRLLEHIAQIRDIASQYQPAWVATRAERLRIARRDHPDIIKVPLLATLMTIVAANSTDVGTTLEQGRAHLLLTAVRDSVLQWEDNRPKTDAGHAQQPDPDQLLDGFAALGRLLAPGAPVPGTAATAEITSMLASRWGVRAPAAATALAGHILRFWDQNVGVFVTAADGTIAARSRVFAEIGAAMAIAWLTADELTAWVDGAVADADQHVALILAGEADPRVIGVLLTADRSTEASALIAATIVRHGAAADHGALSTLIDRLAPAAAGVTSAGSASQQITDPDTGGPADAWTYARQIAGLRVPAALRDHRTVTTNWLTVTAEQQTVAAALIALADAAADGAHLNSHQAQSVRSALLLPLAPELPGTASPEPLPGHIQVGIDAVAHLHELGTDLITPIVELTGRGTLGMAEEVEEALISHGHQPRQFRSMQALGEQIAASFKPYHVDQFPTAELTLLQNAAALADTDGRGLTANQRWRLPQLCTLFTLIDFAGATVGGLGSALAETPDSVRTGWLRVTATVAGLDPGVVAAEAKAAIAERGEHSNPGVRRLLTAAPLGPTPVGAAHEFDFQDRADALAALVSASSWIARSLCRILIPLRDGLLSDQIAEQIETGQLTAARRTLLAYVACRLSREPETTARRLLTSDDPALHTGVQQYRTEKVPA</sequence>
<evidence type="ECO:0000313" key="1">
    <source>
        <dbReference type="EMBL" id="PWK45321.1"/>
    </source>
</evidence>
<evidence type="ECO:0000313" key="2">
    <source>
        <dbReference type="Proteomes" id="UP000245697"/>
    </source>
</evidence>
<dbReference type="EMBL" id="QGGR01000011">
    <property type="protein sequence ID" value="PWK45321.1"/>
    <property type="molecule type" value="Genomic_DNA"/>
</dbReference>
<comment type="caution">
    <text evidence="1">The sequence shown here is derived from an EMBL/GenBank/DDBJ whole genome shotgun (WGS) entry which is preliminary data.</text>
</comment>
<reference evidence="1 2" key="1">
    <citation type="submission" date="2018-05" db="EMBL/GenBank/DDBJ databases">
        <title>Genomic Encyclopedia of Archaeal and Bacterial Type Strains, Phase II (KMG-II): from individual species to whole genera.</title>
        <authorList>
            <person name="Goeker M."/>
        </authorList>
    </citation>
    <scope>NUCLEOTIDE SEQUENCE [LARGE SCALE GENOMIC DNA]</scope>
    <source>
        <strain evidence="1 2">DSM 45184</strain>
    </source>
</reference>
<dbReference type="Proteomes" id="UP000245697">
    <property type="component" value="Unassembled WGS sequence"/>
</dbReference>
<protein>
    <recommendedName>
        <fullName evidence="3">NACHT domain-containing protein</fullName>
    </recommendedName>
</protein>
<keyword evidence="2" id="KW-1185">Reference proteome</keyword>
<organism evidence="1 2">
    <name type="scientific">Actinoplanes xinjiangensis</name>
    <dbReference type="NCBI Taxonomy" id="512350"/>
    <lineage>
        <taxon>Bacteria</taxon>
        <taxon>Bacillati</taxon>
        <taxon>Actinomycetota</taxon>
        <taxon>Actinomycetes</taxon>
        <taxon>Micromonosporales</taxon>
        <taxon>Micromonosporaceae</taxon>
        <taxon>Actinoplanes</taxon>
    </lineage>
</organism>
<dbReference type="AlphaFoldDB" id="A0A316FV93"/>
<gene>
    <name evidence="1" type="ORF">BC793_111295</name>
</gene>
<evidence type="ECO:0008006" key="3">
    <source>
        <dbReference type="Google" id="ProtNLM"/>
    </source>
</evidence>